<comment type="caution">
    <text evidence="2">The sequence shown here is derived from an EMBL/GenBank/DDBJ whole genome shotgun (WGS) entry which is preliminary data.</text>
</comment>
<dbReference type="InterPro" id="IPR013100">
    <property type="entry name" value="LEH"/>
</dbReference>
<protein>
    <submittedName>
        <fullName evidence="2">Limonene-1,2-epoxide hydrolase</fullName>
    </submittedName>
</protein>
<evidence type="ECO:0000313" key="2">
    <source>
        <dbReference type="EMBL" id="PLW66754.1"/>
    </source>
</evidence>
<reference evidence="2 3" key="1">
    <citation type="submission" date="2018-01" db="EMBL/GenBank/DDBJ databases">
        <title>The draft genome sequence of Halioglobus lutimaris HF004.</title>
        <authorList>
            <person name="Du Z.-J."/>
            <person name="Shi M.-J."/>
        </authorList>
    </citation>
    <scope>NUCLEOTIDE SEQUENCE [LARGE SCALE GENOMIC DNA]</scope>
    <source>
        <strain evidence="2 3">HF004</strain>
    </source>
</reference>
<sequence length="129" mass="14586">MSNSDVITAFCEAWAERDLDKIMDFFTDDAVYHNIPVDPASVGKEEIRAVIESFTAAPQSIEFKVHHQAESSDGVVMNERTDVFRIGDGAIQLRVMGTFELTDGKISAWRDYFDMQQYMNQLPQQGQSS</sequence>
<keyword evidence="2" id="KW-0378">Hydrolase</keyword>
<accession>A0A2N5WWZ0</accession>
<dbReference type="InterPro" id="IPR032710">
    <property type="entry name" value="NTF2-like_dom_sf"/>
</dbReference>
<name>A0A2N5WWZ0_9GAMM</name>
<evidence type="ECO:0000259" key="1">
    <source>
        <dbReference type="Pfam" id="PF07858"/>
    </source>
</evidence>
<dbReference type="EMBL" id="PKUS01000049">
    <property type="protein sequence ID" value="PLW66754.1"/>
    <property type="molecule type" value="Genomic_DNA"/>
</dbReference>
<dbReference type="CDD" id="cd00531">
    <property type="entry name" value="NTF2_like"/>
    <property type="match status" value="1"/>
</dbReference>
<dbReference type="Gene3D" id="3.10.450.50">
    <property type="match status" value="1"/>
</dbReference>
<dbReference type="RefSeq" id="WP_101519125.1">
    <property type="nucleotide sequence ID" value="NZ_PKUS01000049.1"/>
</dbReference>
<evidence type="ECO:0000313" key="3">
    <source>
        <dbReference type="Proteomes" id="UP000235005"/>
    </source>
</evidence>
<dbReference type="OrthoDB" id="9781757at2"/>
<dbReference type="SUPFAM" id="SSF54427">
    <property type="entry name" value="NTF2-like"/>
    <property type="match status" value="1"/>
</dbReference>
<gene>
    <name evidence="2" type="ORF">C0039_20090</name>
</gene>
<feature type="domain" description="Limonene-1,2-epoxide hydrolase" evidence="1">
    <location>
        <begin position="2"/>
        <end position="122"/>
    </location>
</feature>
<organism evidence="2 3">
    <name type="scientific">Pseudohalioglobus lutimaris</name>
    <dbReference type="NCBI Taxonomy" id="1737061"/>
    <lineage>
        <taxon>Bacteria</taxon>
        <taxon>Pseudomonadati</taxon>
        <taxon>Pseudomonadota</taxon>
        <taxon>Gammaproteobacteria</taxon>
        <taxon>Cellvibrionales</taxon>
        <taxon>Halieaceae</taxon>
        <taxon>Pseudohalioglobus</taxon>
    </lineage>
</organism>
<proteinExistence type="predicted"/>
<dbReference type="AlphaFoldDB" id="A0A2N5WWZ0"/>
<keyword evidence="3" id="KW-1185">Reference proteome</keyword>
<dbReference type="GO" id="GO:0016787">
    <property type="term" value="F:hydrolase activity"/>
    <property type="evidence" value="ECO:0007669"/>
    <property type="project" value="UniProtKB-KW"/>
</dbReference>
<dbReference type="Proteomes" id="UP000235005">
    <property type="component" value="Unassembled WGS sequence"/>
</dbReference>
<dbReference type="Pfam" id="PF07858">
    <property type="entry name" value="LEH"/>
    <property type="match status" value="1"/>
</dbReference>